<proteinExistence type="predicted"/>
<dbReference type="InterPro" id="IPR003743">
    <property type="entry name" value="Zf-RING_7"/>
</dbReference>
<accession>A0A0W8G262</accession>
<dbReference type="EMBL" id="LNQE01000352">
    <property type="protein sequence ID" value="KUG27205.1"/>
    <property type="molecule type" value="Genomic_DNA"/>
</dbReference>
<protein>
    <recommendedName>
        <fullName evidence="2">C4-type zinc ribbon domain-containing protein</fullName>
    </recommendedName>
</protein>
<dbReference type="Gene3D" id="1.10.287.1490">
    <property type="match status" value="1"/>
</dbReference>
<comment type="caution">
    <text evidence="3">The sequence shown here is derived from an EMBL/GenBank/DDBJ whole genome shotgun (WGS) entry which is preliminary data.</text>
</comment>
<reference evidence="3" key="1">
    <citation type="journal article" date="2015" name="Proc. Natl. Acad. Sci. U.S.A.">
        <title>Networks of energetic and metabolic interactions define dynamics in microbial communities.</title>
        <authorList>
            <person name="Embree M."/>
            <person name="Liu J.K."/>
            <person name="Al-Bassam M.M."/>
            <person name="Zengler K."/>
        </authorList>
    </citation>
    <scope>NUCLEOTIDE SEQUENCE</scope>
</reference>
<gene>
    <name evidence="3" type="ORF">ASZ90_002947</name>
</gene>
<dbReference type="InterPro" id="IPR052376">
    <property type="entry name" value="Oxidative_Scav/Glycosyltrans"/>
</dbReference>
<feature type="coiled-coil region" evidence="1">
    <location>
        <begin position="88"/>
        <end position="125"/>
    </location>
</feature>
<keyword evidence="1" id="KW-0175">Coiled coil</keyword>
<sequence length="262" mass="29610">MEHAMYMKQIEQLVVLQKVDDEIVLLEEELTTAPQEVSTLEAKLRVLEEEGSVLGEKIQFLTEQQKRLDGEIETDSLRLKKSKNKLMMVGNNKEYHAMMREMDNLEKQNRTREEEKNAVNEELSRQLDVKRDLDERMTALLSELDTAKAGLDARMAAAKGRLDELASLRNQAGDAVPLPVLKRYEFIRSRLKNPVIVPVTTGICSGCHISIPPQSFIELQKGVQILSCPNCQRLIYWSNHVPAEEPAGESSEAPVAQEAQEA</sequence>
<organism evidence="3">
    <name type="scientific">hydrocarbon metagenome</name>
    <dbReference type="NCBI Taxonomy" id="938273"/>
    <lineage>
        <taxon>unclassified sequences</taxon>
        <taxon>metagenomes</taxon>
        <taxon>ecological metagenomes</taxon>
    </lineage>
</organism>
<feature type="domain" description="C4-type zinc ribbon" evidence="2">
    <location>
        <begin position="204"/>
        <end position="234"/>
    </location>
</feature>
<dbReference type="AlphaFoldDB" id="A0A0W8G262"/>
<dbReference type="PANTHER" id="PTHR39082:SF1">
    <property type="entry name" value="SCAVENGER RECEPTOR CLASS A MEMBER 3"/>
    <property type="match status" value="1"/>
</dbReference>
<evidence type="ECO:0000256" key="1">
    <source>
        <dbReference type="SAM" id="Coils"/>
    </source>
</evidence>
<dbReference type="PANTHER" id="PTHR39082">
    <property type="entry name" value="PHOSPHOLIPASE C-BETA-2-RELATED"/>
    <property type="match status" value="1"/>
</dbReference>
<dbReference type="Pfam" id="PF02591">
    <property type="entry name" value="Zn_ribbon_9"/>
    <property type="match status" value="1"/>
</dbReference>
<evidence type="ECO:0000259" key="2">
    <source>
        <dbReference type="Pfam" id="PF02591"/>
    </source>
</evidence>
<evidence type="ECO:0000313" key="3">
    <source>
        <dbReference type="EMBL" id="KUG27205.1"/>
    </source>
</evidence>
<name>A0A0W8G262_9ZZZZ</name>